<comment type="subcellular location">
    <subcellularLocation>
        <location evidence="1">Nucleus</location>
    </subcellularLocation>
</comment>
<dbReference type="InterPro" id="IPR045847">
    <property type="entry name" value="AIG1-like"/>
</dbReference>
<keyword evidence="5" id="KW-0539">Nucleus</keyword>
<proteinExistence type="predicted"/>
<keyword evidence="4" id="KW-0804">Transcription</keyword>
<reference evidence="7 8" key="1">
    <citation type="submission" date="2018-09" db="EMBL/GenBank/DDBJ databases">
        <title>A high-quality reference genome of wild soybean provides a powerful tool to mine soybean genomes.</title>
        <authorList>
            <person name="Xie M."/>
            <person name="Chung C.Y.L."/>
            <person name="Li M.-W."/>
            <person name="Wong F.-L."/>
            <person name="Chan T.-F."/>
            <person name="Lam H.-M."/>
        </authorList>
    </citation>
    <scope>NUCLEOTIDE SEQUENCE [LARGE SCALE GENOMIC DNA]</scope>
    <source>
        <strain evidence="8">cv. W05</strain>
        <tissue evidence="7">Hypocotyl of etiolated seedlings</tissue>
    </source>
</reference>
<evidence type="ECO:0000256" key="2">
    <source>
        <dbReference type="ARBA" id="ARBA00023015"/>
    </source>
</evidence>
<dbReference type="EMBL" id="QZWG01000002">
    <property type="protein sequence ID" value="RZC23341.1"/>
    <property type="molecule type" value="Genomic_DNA"/>
</dbReference>
<evidence type="ECO:0000256" key="5">
    <source>
        <dbReference type="ARBA" id="ARBA00023242"/>
    </source>
</evidence>
<dbReference type="Gene3D" id="4.10.280.10">
    <property type="entry name" value="Helix-loop-helix DNA-binding domain"/>
    <property type="match status" value="1"/>
</dbReference>
<evidence type="ECO:0000256" key="3">
    <source>
        <dbReference type="ARBA" id="ARBA00023125"/>
    </source>
</evidence>
<evidence type="ECO:0000259" key="6">
    <source>
        <dbReference type="PROSITE" id="PS50888"/>
    </source>
</evidence>
<feature type="domain" description="BHLH" evidence="6">
    <location>
        <begin position="51"/>
        <end position="100"/>
    </location>
</feature>
<dbReference type="PANTHER" id="PTHR45844">
    <property type="entry name" value="TRANSCRIPTION FACTOR BHLH30"/>
    <property type="match status" value="1"/>
</dbReference>
<dbReference type="PROSITE" id="PS50888">
    <property type="entry name" value="BHLH"/>
    <property type="match status" value="1"/>
</dbReference>
<keyword evidence="8" id="KW-1185">Reference proteome</keyword>
<dbReference type="PANTHER" id="PTHR45844:SF17">
    <property type="entry name" value="TRANSCRIPTION FACTOR BHLH131"/>
    <property type="match status" value="1"/>
</dbReference>
<dbReference type="GO" id="GO:0005634">
    <property type="term" value="C:nucleus"/>
    <property type="evidence" value="ECO:0007669"/>
    <property type="project" value="UniProtKB-SubCell"/>
</dbReference>
<dbReference type="InterPro" id="IPR011598">
    <property type="entry name" value="bHLH_dom"/>
</dbReference>
<dbReference type="InterPro" id="IPR036638">
    <property type="entry name" value="HLH_DNA-bd_sf"/>
</dbReference>
<name>A0A445LJE9_GLYSO</name>
<sequence length="212" mass="24058">MVMLRQGMQHVRNYYNSEPQMMRSSFSQPFISRTYKTSFLKPKSKAEIKVLAAKKHSEAEKRRRMRINGQYETLRNILPNIIKKDKASVLAETIKQVKELKKKVSKLEQDSSTNPSKDVVKFPSGAEKLRLERCNIEEGLVKATLSCEDRPELMQLISKAVGSANTKLVKAEIVSVGGRTRSVLWVQGLGNDGMGMLKSHLRTALHKPRSFQ</sequence>
<dbReference type="Pfam" id="PF00010">
    <property type="entry name" value="HLH"/>
    <property type="match status" value="1"/>
</dbReference>
<dbReference type="AlphaFoldDB" id="A0A445LJE9"/>
<dbReference type="SUPFAM" id="SSF47459">
    <property type="entry name" value="HLH, helix-loop-helix DNA-binding domain"/>
    <property type="match status" value="1"/>
</dbReference>
<evidence type="ECO:0000256" key="1">
    <source>
        <dbReference type="ARBA" id="ARBA00004123"/>
    </source>
</evidence>
<evidence type="ECO:0000256" key="4">
    <source>
        <dbReference type="ARBA" id="ARBA00023163"/>
    </source>
</evidence>
<gene>
    <name evidence="7" type="ORF">D0Y65_002922</name>
</gene>
<dbReference type="GO" id="GO:0046983">
    <property type="term" value="F:protein dimerization activity"/>
    <property type="evidence" value="ECO:0007669"/>
    <property type="project" value="InterPro"/>
</dbReference>
<organism evidence="7 8">
    <name type="scientific">Glycine soja</name>
    <name type="common">Wild soybean</name>
    <dbReference type="NCBI Taxonomy" id="3848"/>
    <lineage>
        <taxon>Eukaryota</taxon>
        <taxon>Viridiplantae</taxon>
        <taxon>Streptophyta</taxon>
        <taxon>Embryophyta</taxon>
        <taxon>Tracheophyta</taxon>
        <taxon>Spermatophyta</taxon>
        <taxon>Magnoliopsida</taxon>
        <taxon>eudicotyledons</taxon>
        <taxon>Gunneridae</taxon>
        <taxon>Pentapetalae</taxon>
        <taxon>rosids</taxon>
        <taxon>fabids</taxon>
        <taxon>Fabales</taxon>
        <taxon>Fabaceae</taxon>
        <taxon>Papilionoideae</taxon>
        <taxon>50 kb inversion clade</taxon>
        <taxon>NPAAA clade</taxon>
        <taxon>indigoferoid/millettioid clade</taxon>
        <taxon>Phaseoleae</taxon>
        <taxon>Glycine</taxon>
        <taxon>Glycine subgen. Soja</taxon>
    </lineage>
</organism>
<dbReference type="GO" id="GO:0003700">
    <property type="term" value="F:DNA-binding transcription factor activity"/>
    <property type="evidence" value="ECO:0007669"/>
    <property type="project" value="InterPro"/>
</dbReference>
<dbReference type="SMART" id="SM00353">
    <property type="entry name" value="HLH"/>
    <property type="match status" value="1"/>
</dbReference>
<evidence type="ECO:0000313" key="7">
    <source>
        <dbReference type="EMBL" id="RZC23341.1"/>
    </source>
</evidence>
<evidence type="ECO:0000313" key="8">
    <source>
        <dbReference type="Proteomes" id="UP000289340"/>
    </source>
</evidence>
<dbReference type="Gramene" id="XM_028327799.1">
    <property type="protein sequence ID" value="XP_028183600.1"/>
    <property type="gene ID" value="LOC114370444"/>
</dbReference>
<keyword evidence="3" id="KW-0238">DNA-binding</keyword>
<keyword evidence="2" id="KW-0805">Transcription regulation</keyword>
<dbReference type="Proteomes" id="UP000289340">
    <property type="component" value="Chromosome 2"/>
</dbReference>
<protein>
    <submittedName>
        <fullName evidence="7">Transcription factor bHLH131</fullName>
    </submittedName>
</protein>
<comment type="caution">
    <text evidence="7">The sequence shown here is derived from an EMBL/GenBank/DDBJ whole genome shotgun (WGS) entry which is preliminary data.</text>
</comment>
<dbReference type="GO" id="GO:0003677">
    <property type="term" value="F:DNA binding"/>
    <property type="evidence" value="ECO:0007669"/>
    <property type="project" value="UniProtKB-KW"/>
</dbReference>
<accession>A0A445LJE9</accession>